<dbReference type="PANTHER" id="PTHR12928:SF0">
    <property type="entry name" value="FSHD REGION GENE 1"/>
    <property type="match status" value="1"/>
</dbReference>
<dbReference type="STRING" id="32507.ENSNBRP00000008693"/>
<dbReference type="GO" id="GO:0003723">
    <property type="term" value="F:RNA binding"/>
    <property type="evidence" value="ECO:0007669"/>
    <property type="project" value="UniProtKB-KW"/>
</dbReference>
<reference evidence="14" key="2">
    <citation type="submission" date="2025-09" db="UniProtKB">
        <authorList>
            <consortium name="Ensembl"/>
        </authorList>
    </citation>
    <scope>IDENTIFICATION</scope>
</reference>
<dbReference type="GeneTree" id="ENSGT00390000004552"/>
<dbReference type="GO" id="GO:0005730">
    <property type="term" value="C:nucleolus"/>
    <property type="evidence" value="ECO:0007669"/>
    <property type="project" value="UniProtKB-SubCell"/>
</dbReference>
<name>A0A3Q4GPD3_NEOBR</name>
<dbReference type="AlphaFoldDB" id="A0A3Q4GPD3"/>
<evidence type="ECO:0000256" key="5">
    <source>
        <dbReference type="ARBA" id="ARBA00022490"/>
    </source>
</evidence>
<dbReference type="GO" id="GO:0006364">
    <property type="term" value="P:rRNA processing"/>
    <property type="evidence" value="ECO:0007669"/>
    <property type="project" value="UniProtKB-KW"/>
</dbReference>
<evidence type="ECO:0000256" key="1">
    <source>
        <dbReference type="ARBA" id="ARBA00004216"/>
    </source>
</evidence>
<evidence type="ECO:0000256" key="3">
    <source>
        <dbReference type="ARBA" id="ARBA00004604"/>
    </source>
</evidence>
<dbReference type="GO" id="GO:0007517">
    <property type="term" value="P:muscle organ development"/>
    <property type="evidence" value="ECO:0007669"/>
    <property type="project" value="UniProtKB-KW"/>
</dbReference>
<reference evidence="14" key="1">
    <citation type="submission" date="2025-08" db="UniProtKB">
        <authorList>
            <consortium name="Ensembl"/>
        </authorList>
    </citation>
    <scope>IDENTIFICATION</scope>
</reference>
<keyword evidence="7" id="KW-0517">Myogenesis</keyword>
<dbReference type="InterPro" id="IPR010414">
    <property type="entry name" value="FRG1"/>
</dbReference>
<keyword evidence="9" id="KW-0694">RNA-binding</keyword>
<evidence type="ECO:0000313" key="15">
    <source>
        <dbReference type="Proteomes" id="UP000261580"/>
    </source>
</evidence>
<evidence type="ECO:0000256" key="2">
    <source>
        <dbReference type="ARBA" id="ARBA00004408"/>
    </source>
</evidence>
<dbReference type="GO" id="GO:0015030">
    <property type="term" value="C:Cajal body"/>
    <property type="evidence" value="ECO:0007669"/>
    <property type="project" value="UniProtKB-SubCell"/>
</dbReference>
<evidence type="ECO:0000256" key="12">
    <source>
        <dbReference type="ARBA" id="ARBA00059473"/>
    </source>
</evidence>
<evidence type="ECO:0000256" key="10">
    <source>
        <dbReference type="ARBA" id="ARBA00023203"/>
    </source>
</evidence>
<dbReference type="FunFam" id="2.80.10.50:FF:000031">
    <property type="entry name" value="FRG1 isoform 1"/>
    <property type="match status" value="1"/>
</dbReference>
<proteinExistence type="inferred from homology"/>
<dbReference type="GO" id="GO:0030018">
    <property type="term" value="C:Z disc"/>
    <property type="evidence" value="ECO:0007669"/>
    <property type="project" value="UniProtKB-SubCell"/>
</dbReference>
<dbReference type="SUPFAM" id="SSF50405">
    <property type="entry name" value="Actin-crosslinking proteins"/>
    <property type="match status" value="1"/>
</dbReference>
<dbReference type="Gene3D" id="2.80.10.50">
    <property type="match status" value="1"/>
</dbReference>
<evidence type="ECO:0000256" key="7">
    <source>
        <dbReference type="ARBA" id="ARBA00022541"/>
    </source>
</evidence>
<comment type="similarity">
    <text evidence="4">Belongs to the FRG1 family.</text>
</comment>
<dbReference type="CDD" id="cd23338">
    <property type="entry name" value="beta-trefoil_FSCN_FRG1"/>
    <property type="match status" value="1"/>
</dbReference>
<dbReference type="GO" id="GO:0071013">
    <property type="term" value="C:catalytic step 2 spliceosome"/>
    <property type="evidence" value="ECO:0007669"/>
    <property type="project" value="TreeGrafter"/>
</dbReference>
<keyword evidence="11" id="KW-0539">Nucleus</keyword>
<evidence type="ECO:0000256" key="9">
    <source>
        <dbReference type="ARBA" id="ARBA00022884"/>
    </source>
</evidence>
<comment type="function">
    <text evidence="12">Binds to mRNA in a sequence-independent manner. May play a role in regulation of pre-mRNA splicing or in the assembly of rRNA into ribosomal subunits. May be involved in mRNA transport. May be involved in epigenetic regulation of muscle differentiation through regulation of activity of the histone-lysine N-methyltransferase KMT5B.</text>
</comment>
<keyword evidence="15" id="KW-1185">Reference proteome</keyword>
<evidence type="ECO:0000256" key="13">
    <source>
        <dbReference type="ARBA" id="ARBA00071071"/>
    </source>
</evidence>
<dbReference type="GO" id="GO:0055120">
    <property type="term" value="C:striated muscle dense body"/>
    <property type="evidence" value="ECO:0007669"/>
    <property type="project" value="TreeGrafter"/>
</dbReference>
<evidence type="ECO:0000256" key="8">
    <source>
        <dbReference type="ARBA" id="ARBA00022552"/>
    </source>
</evidence>
<dbReference type="Pfam" id="PF06229">
    <property type="entry name" value="FRG1"/>
    <property type="match status" value="1"/>
</dbReference>
<dbReference type="InterPro" id="IPR008999">
    <property type="entry name" value="Actin-crosslinking"/>
</dbReference>
<dbReference type="Ensembl" id="ENSNBRT00000008946.1">
    <property type="protein sequence ID" value="ENSNBRP00000008693.1"/>
    <property type="gene ID" value="ENSNBRG00000006806.1"/>
</dbReference>
<evidence type="ECO:0000256" key="6">
    <source>
        <dbReference type="ARBA" id="ARBA00022517"/>
    </source>
</evidence>
<accession>A0A3Q4GPD3</accession>
<dbReference type="PANTHER" id="PTHR12928">
    <property type="entry name" value="FRG1 PROTEIN"/>
    <property type="match status" value="1"/>
</dbReference>
<dbReference type="GO" id="GO:0051015">
    <property type="term" value="F:actin filament binding"/>
    <property type="evidence" value="ECO:0007669"/>
    <property type="project" value="TreeGrafter"/>
</dbReference>
<keyword evidence="8" id="KW-0698">rRNA processing</keyword>
<keyword evidence="5" id="KW-0963">Cytoplasm</keyword>
<keyword evidence="6" id="KW-0690">Ribosome biogenesis</keyword>
<protein>
    <recommendedName>
        <fullName evidence="13">Protein FRG1</fullName>
    </recommendedName>
</protein>
<comment type="subcellular location">
    <subcellularLocation>
        <location evidence="1">Cytoplasm</location>
        <location evidence="1">Myofibril</location>
        <location evidence="1">Sarcomere</location>
        <location evidence="1">Z line</location>
    </subcellularLocation>
    <subcellularLocation>
        <location evidence="2">Nucleus</location>
        <location evidence="2">Cajal body</location>
    </subcellularLocation>
    <subcellularLocation>
        <location evidence="3">Nucleus</location>
        <location evidence="3">Nucleolus</location>
    </subcellularLocation>
</comment>
<dbReference type="Bgee" id="ENSNBRG00000006806">
    <property type="expression patterns" value="Expressed in skeletal muscle tissue and 8 other cell types or tissues"/>
</dbReference>
<evidence type="ECO:0000313" key="14">
    <source>
        <dbReference type="Ensembl" id="ENSNBRP00000008693.1"/>
    </source>
</evidence>
<sequence length="212" mass="23157">MAEYAHVKSTKLVLKGHNKGSAVHYLSSDMDLFFSLGGWWSVSSFGEITGTVAIEMQNKSYIHALDTGLFTLGSPHKDDEGPDPPEQFTAIKLSDTRIALKSGYGKYLGISSEGVVMGRSDAIGSREQWEPVFQDGKMAFLAANSCFISYSDNGDIVAKSKTAGDGEMVKIRTCAEREVKRKDDIADEDRGNVKSCEINYVCVTSAVYKLCL</sequence>
<evidence type="ECO:0000256" key="11">
    <source>
        <dbReference type="ARBA" id="ARBA00023242"/>
    </source>
</evidence>
<keyword evidence="10" id="KW-0009">Actin-binding</keyword>
<dbReference type="OMA" id="RECETSY"/>
<organism evidence="14 15">
    <name type="scientific">Neolamprologus brichardi</name>
    <name type="common">Fairy cichlid</name>
    <name type="synonym">Lamprologus brichardi</name>
    <dbReference type="NCBI Taxonomy" id="32507"/>
    <lineage>
        <taxon>Eukaryota</taxon>
        <taxon>Metazoa</taxon>
        <taxon>Chordata</taxon>
        <taxon>Craniata</taxon>
        <taxon>Vertebrata</taxon>
        <taxon>Euteleostomi</taxon>
        <taxon>Actinopterygii</taxon>
        <taxon>Neopterygii</taxon>
        <taxon>Teleostei</taxon>
        <taxon>Neoteleostei</taxon>
        <taxon>Acanthomorphata</taxon>
        <taxon>Ovalentaria</taxon>
        <taxon>Cichlomorphae</taxon>
        <taxon>Cichliformes</taxon>
        <taxon>Cichlidae</taxon>
        <taxon>African cichlids</taxon>
        <taxon>Pseudocrenilabrinae</taxon>
        <taxon>Lamprologini</taxon>
        <taxon>Neolamprologus</taxon>
    </lineage>
</organism>
<evidence type="ECO:0000256" key="4">
    <source>
        <dbReference type="ARBA" id="ARBA00010878"/>
    </source>
</evidence>
<dbReference type="Proteomes" id="UP000261580">
    <property type="component" value="Unassembled WGS sequence"/>
</dbReference>